<comment type="subcellular location">
    <subcellularLocation>
        <location evidence="1 12">Cell outer membrane</location>
        <topology evidence="1 12">Multi-pass membrane protein</topology>
    </subcellularLocation>
</comment>
<evidence type="ECO:0000256" key="2">
    <source>
        <dbReference type="ARBA" id="ARBA00022448"/>
    </source>
</evidence>
<dbReference type="RefSeq" id="WP_063491992.1">
    <property type="nucleotide sequence ID" value="NZ_LT546645.1"/>
</dbReference>
<dbReference type="Proteomes" id="UP000076825">
    <property type="component" value="Chromosome 1"/>
</dbReference>
<keyword evidence="5 12" id="KW-0812">Transmembrane</keyword>
<keyword evidence="6" id="KW-0732">Signal</keyword>
<sequence>MMKPQPSPAPADRNRVAATLGLRRDWSHDDSRLRTTGLSTRYSDEATTGRAGAVYLFDSGLAPYVSYATSFEPVNGVDYYNTPFKPTEGRQAEIGIEYQPAGSRSMVTLSAYEIKQKNITTPDPDPTHLCDGRQCPVQTGAARVRGLELEGNMALSEHVTVVASATWMDSKVTKSNSTDLGKELLRVPRRTYNLWVDYRLPQSVLPGLSLGAGLRHIGSSYGDTANAYRSPSINLIDAAIRYDMSYLNPALKGLKLSLNASNLTGKEYVASCSGSASCCFGARRLVSVNMNSTW</sequence>
<dbReference type="KEGG" id="btrm:SAMEA390648702346"/>
<dbReference type="PROSITE" id="PS52016">
    <property type="entry name" value="TONB_DEPENDENT_REC_3"/>
    <property type="match status" value="1"/>
</dbReference>
<comment type="similarity">
    <text evidence="12">Belongs to the TonB-dependent receptor family.</text>
</comment>
<dbReference type="InterPro" id="IPR000531">
    <property type="entry name" value="Beta-barrel_TonB"/>
</dbReference>
<keyword evidence="2 12" id="KW-0813">Transport</keyword>
<name>A0A157NGH7_9BORD</name>
<dbReference type="EMBL" id="LT546645">
    <property type="protein sequence ID" value="SAI70671.1"/>
    <property type="molecule type" value="Genomic_DNA"/>
</dbReference>
<keyword evidence="11 12" id="KW-0998">Cell outer membrane</keyword>
<dbReference type="Pfam" id="PF00593">
    <property type="entry name" value="TonB_dep_Rec_b-barrel"/>
    <property type="match status" value="1"/>
</dbReference>
<keyword evidence="3 12" id="KW-1134">Transmembrane beta strand</keyword>
<dbReference type="eggNOG" id="COG4773">
    <property type="taxonomic scope" value="Bacteria"/>
</dbReference>
<dbReference type="GO" id="GO:0009279">
    <property type="term" value="C:cell outer membrane"/>
    <property type="evidence" value="ECO:0007669"/>
    <property type="project" value="UniProtKB-SubCell"/>
</dbReference>
<dbReference type="PATRIC" id="fig|123899.6.peg.2333"/>
<dbReference type="SUPFAM" id="SSF56935">
    <property type="entry name" value="Porins"/>
    <property type="match status" value="1"/>
</dbReference>
<dbReference type="InterPro" id="IPR036942">
    <property type="entry name" value="Beta-barrel_TonB_sf"/>
</dbReference>
<reference evidence="14 15" key="1">
    <citation type="submission" date="2016-04" db="EMBL/GenBank/DDBJ databases">
        <authorList>
            <consortium name="Pathogen Informatics"/>
        </authorList>
    </citation>
    <scope>NUCLEOTIDE SEQUENCE [LARGE SCALE GENOMIC DNA]</scope>
    <source>
        <strain evidence="14 15">H044680328</strain>
    </source>
</reference>
<organism evidence="14 15">
    <name type="scientific">Bordetella trematum</name>
    <dbReference type="NCBI Taxonomy" id="123899"/>
    <lineage>
        <taxon>Bacteria</taxon>
        <taxon>Pseudomonadati</taxon>
        <taxon>Pseudomonadota</taxon>
        <taxon>Betaproteobacteria</taxon>
        <taxon>Burkholderiales</taxon>
        <taxon>Alcaligenaceae</taxon>
        <taxon>Bordetella</taxon>
    </lineage>
</organism>
<evidence type="ECO:0000259" key="13">
    <source>
        <dbReference type="Pfam" id="PF00593"/>
    </source>
</evidence>
<dbReference type="InterPro" id="IPR039426">
    <property type="entry name" value="TonB-dep_rcpt-like"/>
</dbReference>
<evidence type="ECO:0000256" key="7">
    <source>
        <dbReference type="ARBA" id="ARBA00023004"/>
    </source>
</evidence>
<evidence type="ECO:0000256" key="9">
    <source>
        <dbReference type="ARBA" id="ARBA00023077"/>
    </source>
</evidence>
<dbReference type="PANTHER" id="PTHR32552">
    <property type="entry name" value="FERRICHROME IRON RECEPTOR-RELATED"/>
    <property type="match status" value="1"/>
</dbReference>
<evidence type="ECO:0000256" key="4">
    <source>
        <dbReference type="ARBA" id="ARBA00022496"/>
    </source>
</evidence>
<dbReference type="STRING" id="123899.SAMEA3906487_02346"/>
<dbReference type="PANTHER" id="PTHR32552:SF68">
    <property type="entry name" value="FERRICHROME OUTER MEMBRANE TRANSPORTER_PHAGE RECEPTOR"/>
    <property type="match status" value="1"/>
</dbReference>
<keyword evidence="4" id="KW-0410">Iron transport</keyword>
<keyword evidence="15" id="KW-1185">Reference proteome</keyword>
<protein>
    <submittedName>
        <fullName evidence="14">Ferric siderophore receptor</fullName>
    </submittedName>
</protein>
<evidence type="ECO:0000256" key="10">
    <source>
        <dbReference type="ARBA" id="ARBA00023136"/>
    </source>
</evidence>
<evidence type="ECO:0000313" key="14">
    <source>
        <dbReference type="EMBL" id="SAI70671.1"/>
    </source>
</evidence>
<evidence type="ECO:0000256" key="5">
    <source>
        <dbReference type="ARBA" id="ARBA00022692"/>
    </source>
</evidence>
<dbReference type="Gene3D" id="2.40.170.20">
    <property type="entry name" value="TonB-dependent receptor, beta-barrel domain"/>
    <property type="match status" value="1"/>
</dbReference>
<keyword evidence="7" id="KW-0408">Iron</keyword>
<evidence type="ECO:0000256" key="11">
    <source>
        <dbReference type="ARBA" id="ARBA00023237"/>
    </source>
</evidence>
<evidence type="ECO:0000256" key="3">
    <source>
        <dbReference type="ARBA" id="ARBA00022452"/>
    </source>
</evidence>
<evidence type="ECO:0000256" key="12">
    <source>
        <dbReference type="PROSITE-ProRule" id="PRU01360"/>
    </source>
</evidence>
<accession>A0A157NGH7</accession>
<proteinExistence type="inferred from homology"/>
<keyword evidence="8" id="KW-0406">Ion transport</keyword>
<dbReference type="GO" id="GO:0015344">
    <property type="term" value="F:siderophore uptake transmembrane transporter activity"/>
    <property type="evidence" value="ECO:0007669"/>
    <property type="project" value="TreeGrafter"/>
</dbReference>
<gene>
    <name evidence="14" type="primary">bfrH_3</name>
    <name evidence="14" type="ORF">SAMEA3906487_02346</name>
</gene>
<evidence type="ECO:0000313" key="15">
    <source>
        <dbReference type="Proteomes" id="UP000076825"/>
    </source>
</evidence>
<evidence type="ECO:0000256" key="6">
    <source>
        <dbReference type="ARBA" id="ARBA00022729"/>
    </source>
</evidence>
<evidence type="ECO:0000256" key="1">
    <source>
        <dbReference type="ARBA" id="ARBA00004571"/>
    </source>
</evidence>
<dbReference type="AlphaFoldDB" id="A0A157NGH7"/>
<keyword evidence="14" id="KW-0675">Receptor</keyword>
<keyword evidence="10 12" id="KW-0472">Membrane</keyword>
<keyword evidence="9" id="KW-0798">TonB box</keyword>
<feature type="domain" description="TonB-dependent receptor-like beta-barrel" evidence="13">
    <location>
        <begin position="15"/>
        <end position="263"/>
    </location>
</feature>
<evidence type="ECO:0000256" key="8">
    <source>
        <dbReference type="ARBA" id="ARBA00023065"/>
    </source>
</evidence>